<proteinExistence type="predicted"/>
<comment type="caution">
    <text evidence="1">The sequence shown here is derived from an EMBL/GenBank/DDBJ whole genome shotgun (WGS) entry which is preliminary data.</text>
</comment>
<dbReference type="AlphaFoldDB" id="A0A5B7J5S0"/>
<evidence type="ECO:0000313" key="1">
    <source>
        <dbReference type="EMBL" id="MPC91522.1"/>
    </source>
</evidence>
<reference evidence="1 2" key="1">
    <citation type="submission" date="2019-05" db="EMBL/GenBank/DDBJ databases">
        <title>Another draft genome of Portunus trituberculatus and its Hox gene families provides insights of decapod evolution.</title>
        <authorList>
            <person name="Jeong J.-H."/>
            <person name="Song I."/>
            <person name="Kim S."/>
            <person name="Choi T."/>
            <person name="Kim D."/>
            <person name="Ryu S."/>
            <person name="Kim W."/>
        </authorList>
    </citation>
    <scope>NUCLEOTIDE SEQUENCE [LARGE SCALE GENOMIC DNA]</scope>
    <source>
        <tissue evidence="1">Muscle</tissue>
    </source>
</reference>
<dbReference type="EMBL" id="VSRR010088047">
    <property type="protein sequence ID" value="MPC91522.1"/>
    <property type="molecule type" value="Genomic_DNA"/>
</dbReference>
<sequence length="77" mass="8727">MMKRNNNKWCVSVRSGWLWEYVYLCSVHSGWPVYSQGCLGRGPQRLSSSIVKGVITMGQQRGMDNDLQPHWSLASAP</sequence>
<name>A0A5B7J5S0_PORTR</name>
<dbReference type="Proteomes" id="UP000324222">
    <property type="component" value="Unassembled WGS sequence"/>
</dbReference>
<gene>
    <name evidence="1" type="ORF">E2C01_086565</name>
</gene>
<organism evidence="1 2">
    <name type="scientific">Portunus trituberculatus</name>
    <name type="common">Swimming crab</name>
    <name type="synonym">Neptunus trituberculatus</name>
    <dbReference type="NCBI Taxonomy" id="210409"/>
    <lineage>
        <taxon>Eukaryota</taxon>
        <taxon>Metazoa</taxon>
        <taxon>Ecdysozoa</taxon>
        <taxon>Arthropoda</taxon>
        <taxon>Crustacea</taxon>
        <taxon>Multicrustacea</taxon>
        <taxon>Malacostraca</taxon>
        <taxon>Eumalacostraca</taxon>
        <taxon>Eucarida</taxon>
        <taxon>Decapoda</taxon>
        <taxon>Pleocyemata</taxon>
        <taxon>Brachyura</taxon>
        <taxon>Eubrachyura</taxon>
        <taxon>Portunoidea</taxon>
        <taxon>Portunidae</taxon>
        <taxon>Portuninae</taxon>
        <taxon>Portunus</taxon>
    </lineage>
</organism>
<accession>A0A5B7J5S0</accession>
<keyword evidence="2" id="KW-1185">Reference proteome</keyword>
<evidence type="ECO:0000313" key="2">
    <source>
        <dbReference type="Proteomes" id="UP000324222"/>
    </source>
</evidence>
<protein>
    <submittedName>
        <fullName evidence="1">Uncharacterized protein</fullName>
    </submittedName>
</protein>